<evidence type="ECO:0000256" key="1">
    <source>
        <dbReference type="ARBA" id="ARBA00001946"/>
    </source>
</evidence>
<accession>A0A4P8XT91</accession>
<feature type="binding site" evidence="7">
    <location>
        <position position="66"/>
    </location>
    <ligand>
        <name>Mg(2+)</name>
        <dbReference type="ChEBI" id="CHEBI:18420"/>
        <label>1</label>
    </ligand>
</feature>
<comment type="subcellular location">
    <subcellularLocation>
        <location evidence="7">Cytoplasm</location>
    </subcellularLocation>
</comment>
<dbReference type="GO" id="GO:0004427">
    <property type="term" value="F:inorganic diphosphate phosphatase activity"/>
    <property type="evidence" value="ECO:0007669"/>
    <property type="project" value="UniProtKB-UniRule"/>
</dbReference>
<keyword evidence="9" id="KW-1185">Reference proteome</keyword>
<dbReference type="EMBL" id="CP039381">
    <property type="protein sequence ID" value="QCT06186.1"/>
    <property type="molecule type" value="Genomic_DNA"/>
</dbReference>
<dbReference type="KEGG" id="ruj:E5Z56_01865"/>
<evidence type="ECO:0000256" key="4">
    <source>
        <dbReference type="ARBA" id="ARBA00022801"/>
    </source>
</evidence>
<dbReference type="PROSITE" id="PS00387">
    <property type="entry name" value="PPASE"/>
    <property type="match status" value="1"/>
</dbReference>
<organism evidence="8 9">
    <name type="scientific">Ruminococcus bovis</name>
    <dbReference type="NCBI Taxonomy" id="2564099"/>
    <lineage>
        <taxon>Bacteria</taxon>
        <taxon>Bacillati</taxon>
        <taxon>Bacillota</taxon>
        <taxon>Clostridia</taxon>
        <taxon>Eubacteriales</taxon>
        <taxon>Oscillospiraceae</taxon>
        <taxon>Ruminococcus</taxon>
    </lineage>
</organism>
<comment type="catalytic activity">
    <reaction evidence="6 7">
        <text>diphosphate + H2O = 2 phosphate + H(+)</text>
        <dbReference type="Rhea" id="RHEA:24576"/>
        <dbReference type="ChEBI" id="CHEBI:15377"/>
        <dbReference type="ChEBI" id="CHEBI:15378"/>
        <dbReference type="ChEBI" id="CHEBI:33019"/>
        <dbReference type="ChEBI" id="CHEBI:43474"/>
        <dbReference type="EC" id="3.6.1.1"/>
    </reaction>
</comment>
<proteinExistence type="inferred from homology"/>
<feature type="binding site" evidence="7">
    <location>
        <position position="44"/>
    </location>
    <ligand>
        <name>substrate</name>
    </ligand>
</feature>
<dbReference type="OrthoDB" id="5187599at2"/>
<feature type="binding site" evidence="7">
    <location>
        <position position="71"/>
    </location>
    <ligand>
        <name>Mg(2+)</name>
        <dbReference type="ChEBI" id="CHEBI:18420"/>
        <label>2</label>
    </ligand>
</feature>
<dbReference type="PANTHER" id="PTHR10286">
    <property type="entry name" value="INORGANIC PYROPHOSPHATASE"/>
    <property type="match status" value="1"/>
</dbReference>
<dbReference type="CDD" id="cd00412">
    <property type="entry name" value="pyrophosphatase"/>
    <property type="match status" value="1"/>
</dbReference>
<dbReference type="EC" id="3.6.1.1" evidence="7"/>
<dbReference type="GO" id="GO:0006796">
    <property type="term" value="P:phosphate-containing compound metabolic process"/>
    <property type="evidence" value="ECO:0007669"/>
    <property type="project" value="InterPro"/>
</dbReference>
<comment type="function">
    <text evidence="7">Catalyzes the hydrolysis of inorganic pyrophosphate (PPi) forming two phosphate ions.</text>
</comment>
<dbReference type="GO" id="GO:0000287">
    <property type="term" value="F:magnesium ion binding"/>
    <property type="evidence" value="ECO:0007669"/>
    <property type="project" value="UniProtKB-UniRule"/>
</dbReference>
<feature type="binding site" evidence="7">
    <location>
        <position position="71"/>
    </location>
    <ligand>
        <name>Mg(2+)</name>
        <dbReference type="ChEBI" id="CHEBI:18420"/>
        <label>1</label>
    </ligand>
</feature>
<dbReference type="FunFam" id="3.90.80.10:FF:000003">
    <property type="entry name" value="Inorganic pyrophosphatase"/>
    <property type="match status" value="1"/>
</dbReference>
<dbReference type="InterPro" id="IPR008162">
    <property type="entry name" value="Pyrophosphatase"/>
</dbReference>
<dbReference type="AlphaFoldDB" id="A0A4P8XT91"/>
<evidence type="ECO:0000313" key="9">
    <source>
        <dbReference type="Proteomes" id="UP000301475"/>
    </source>
</evidence>
<sequence>MNIWHDISPKRITTDKFYAVIEISKGGKNKYELDKETGLLKLDRVLFTSTHYPANYGFIPRTYADDGDPLDVLVLCSETIQPMTLVECKPIGVLTMIDDNHNDEKIIAVPVNDPNYNGYSDISDLPTHYFEEIRHFFQVYKTLENDKVTTVTEINGCDDAKEVIRKSIDSYIRDFQMA</sequence>
<feature type="binding site" evidence="7">
    <location>
        <position position="56"/>
    </location>
    <ligand>
        <name>substrate</name>
    </ligand>
</feature>
<keyword evidence="5 7" id="KW-0460">Magnesium</keyword>
<dbReference type="GO" id="GO:0005737">
    <property type="term" value="C:cytoplasm"/>
    <property type="evidence" value="ECO:0007669"/>
    <property type="project" value="UniProtKB-SubCell"/>
</dbReference>
<keyword evidence="3 7" id="KW-0479">Metal-binding</keyword>
<name>A0A4P8XT91_9FIRM</name>
<protein>
    <recommendedName>
        <fullName evidence="7">Inorganic pyrophosphatase</fullName>
        <ecNumber evidence="7">3.6.1.1</ecNumber>
    </recommendedName>
    <alternativeName>
        <fullName evidence="7">Pyrophosphate phospho-hydrolase</fullName>
        <shortName evidence="7">PPase</shortName>
    </alternativeName>
</protein>
<evidence type="ECO:0000256" key="2">
    <source>
        <dbReference type="ARBA" id="ARBA00022490"/>
    </source>
</evidence>
<dbReference type="Proteomes" id="UP000301475">
    <property type="component" value="Chromosome"/>
</dbReference>
<dbReference type="Gene3D" id="3.90.80.10">
    <property type="entry name" value="Inorganic pyrophosphatase"/>
    <property type="match status" value="1"/>
</dbReference>
<comment type="subunit">
    <text evidence="7">Homohexamer.</text>
</comment>
<evidence type="ECO:0000256" key="7">
    <source>
        <dbReference type="HAMAP-Rule" id="MF_00209"/>
    </source>
</evidence>
<feature type="binding site" evidence="7">
    <location>
        <position position="140"/>
    </location>
    <ligand>
        <name>substrate</name>
    </ligand>
</feature>
<dbReference type="InterPro" id="IPR036649">
    <property type="entry name" value="Pyrophosphatase_sf"/>
</dbReference>
<comment type="cofactor">
    <cofactor evidence="1 7">
        <name>Mg(2+)</name>
        <dbReference type="ChEBI" id="CHEBI:18420"/>
    </cofactor>
</comment>
<dbReference type="RefSeq" id="WP_138156276.1">
    <property type="nucleotide sequence ID" value="NZ_CP039381.1"/>
</dbReference>
<dbReference type="SUPFAM" id="SSF50324">
    <property type="entry name" value="Inorganic pyrophosphatase"/>
    <property type="match status" value="1"/>
</dbReference>
<comment type="similarity">
    <text evidence="7">Belongs to the PPase family.</text>
</comment>
<keyword evidence="4 7" id="KW-0378">Hydrolase</keyword>
<gene>
    <name evidence="7" type="primary">ppa</name>
    <name evidence="8" type="ORF">E5Z56_01865</name>
</gene>
<evidence type="ECO:0000313" key="8">
    <source>
        <dbReference type="EMBL" id="QCT06186.1"/>
    </source>
</evidence>
<reference evidence="8 9" key="1">
    <citation type="submission" date="2019-04" db="EMBL/GenBank/DDBJ databases">
        <authorList>
            <person name="Embree M."/>
            <person name="Gaffney J.R."/>
        </authorList>
    </citation>
    <scope>NUCLEOTIDE SEQUENCE [LARGE SCALE GENOMIC DNA]</scope>
    <source>
        <strain evidence="8 9">JE7A12</strain>
    </source>
</reference>
<evidence type="ECO:0000256" key="6">
    <source>
        <dbReference type="ARBA" id="ARBA00047820"/>
    </source>
</evidence>
<feature type="binding site" evidence="7">
    <location>
        <position position="30"/>
    </location>
    <ligand>
        <name>substrate</name>
    </ligand>
</feature>
<keyword evidence="2 7" id="KW-0963">Cytoplasm</keyword>
<feature type="binding site" evidence="7">
    <location>
        <position position="103"/>
    </location>
    <ligand>
        <name>Mg(2+)</name>
        <dbReference type="ChEBI" id="CHEBI:18420"/>
        <label>1</label>
    </ligand>
</feature>
<dbReference type="Pfam" id="PF00719">
    <property type="entry name" value="Pyrophosphatase"/>
    <property type="match status" value="1"/>
</dbReference>
<dbReference type="HAMAP" id="MF_00209">
    <property type="entry name" value="Inorganic_PPase"/>
    <property type="match status" value="1"/>
</dbReference>
<evidence type="ECO:0000256" key="3">
    <source>
        <dbReference type="ARBA" id="ARBA00022723"/>
    </source>
</evidence>
<evidence type="ECO:0000256" key="5">
    <source>
        <dbReference type="ARBA" id="ARBA00022842"/>
    </source>
</evidence>